<gene>
    <name evidence="1" type="ORF">UY3_06050</name>
</gene>
<dbReference type="AlphaFoldDB" id="M7C873"/>
<protein>
    <submittedName>
        <fullName evidence="1">Uncharacterized protein</fullName>
    </submittedName>
</protein>
<dbReference type="EMBL" id="KB524027">
    <property type="protein sequence ID" value="EMP36772.1"/>
    <property type="molecule type" value="Genomic_DNA"/>
</dbReference>
<sequence>IQDTVAYPVLSAPTPKRAEKYYYVPAKDNEYRYSHPPPGSLVVSAANEQDRLRQMRAIPKNKDAKKLDLLKRKVYSTASLQLRLSNQQALLGRYDFSVWNSVAKFTNSLSQELRQEFLAVMDEGKAVARASL</sequence>
<keyword evidence="2" id="KW-1185">Reference proteome</keyword>
<accession>M7C873</accession>
<evidence type="ECO:0000313" key="1">
    <source>
        <dbReference type="EMBL" id="EMP36772.1"/>
    </source>
</evidence>
<evidence type="ECO:0000313" key="2">
    <source>
        <dbReference type="Proteomes" id="UP000031443"/>
    </source>
</evidence>
<proteinExistence type="predicted"/>
<organism evidence="1 2">
    <name type="scientific">Chelonia mydas</name>
    <name type="common">Green sea-turtle</name>
    <name type="synonym">Chelonia agassizi</name>
    <dbReference type="NCBI Taxonomy" id="8469"/>
    <lineage>
        <taxon>Eukaryota</taxon>
        <taxon>Metazoa</taxon>
        <taxon>Chordata</taxon>
        <taxon>Craniata</taxon>
        <taxon>Vertebrata</taxon>
        <taxon>Euteleostomi</taxon>
        <taxon>Archelosauria</taxon>
        <taxon>Testudinata</taxon>
        <taxon>Testudines</taxon>
        <taxon>Cryptodira</taxon>
        <taxon>Durocryptodira</taxon>
        <taxon>Americhelydia</taxon>
        <taxon>Chelonioidea</taxon>
        <taxon>Cheloniidae</taxon>
        <taxon>Chelonia</taxon>
    </lineage>
</organism>
<dbReference type="Proteomes" id="UP000031443">
    <property type="component" value="Unassembled WGS sequence"/>
</dbReference>
<feature type="non-terminal residue" evidence="1">
    <location>
        <position position="1"/>
    </location>
</feature>
<reference evidence="2" key="1">
    <citation type="journal article" date="2013" name="Nat. Genet.">
        <title>The draft genomes of soft-shell turtle and green sea turtle yield insights into the development and evolution of the turtle-specific body plan.</title>
        <authorList>
            <person name="Wang Z."/>
            <person name="Pascual-Anaya J."/>
            <person name="Zadissa A."/>
            <person name="Li W."/>
            <person name="Niimura Y."/>
            <person name="Huang Z."/>
            <person name="Li C."/>
            <person name="White S."/>
            <person name="Xiong Z."/>
            <person name="Fang D."/>
            <person name="Wang B."/>
            <person name="Ming Y."/>
            <person name="Chen Y."/>
            <person name="Zheng Y."/>
            <person name="Kuraku S."/>
            <person name="Pignatelli M."/>
            <person name="Herrero J."/>
            <person name="Beal K."/>
            <person name="Nozawa M."/>
            <person name="Li Q."/>
            <person name="Wang J."/>
            <person name="Zhang H."/>
            <person name="Yu L."/>
            <person name="Shigenobu S."/>
            <person name="Wang J."/>
            <person name="Liu J."/>
            <person name="Flicek P."/>
            <person name="Searle S."/>
            <person name="Wang J."/>
            <person name="Kuratani S."/>
            <person name="Yin Y."/>
            <person name="Aken B."/>
            <person name="Zhang G."/>
            <person name="Irie N."/>
        </authorList>
    </citation>
    <scope>NUCLEOTIDE SEQUENCE [LARGE SCALE GENOMIC DNA]</scope>
</reference>
<name>M7C873_CHEMY</name>
<dbReference type="Gene3D" id="1.10.287.3160">
    <property type="match status" value="1"/>
</dbReference>